<dbReference type="Pfam" id="PF01728">
    <property type="entry name" value="FtsJ"/>
    <property type="match status" value="1"/>
</dbReference>
<dbReference type="Pfam" id="PF01479">
    <property type="entry name" value="S4"/>
    <property type="match status" value="1"/>
</dbReference>
<keyword evidence="1 3" id="KW-0694">RNA-binding</keyword>
<dbReference type="InterPro" id="IPR047048">
    <property type="entry name" value="TlyA"/>
</dbReference>
<keyword evidence="5" id="KW-0489">Methyltransferase</keyword>
<gene>
    <name evidence="5" type="ORF">FXF47_07240</name>
</gene>
<evidence type="ECO:0000256" key="3">
    <source>
        <dbReference type="PROSITE-ProRule" id="PRU00182"/>
    </source>
</evidence>
<evidence type="ECO:0000313" key="5">
    <source>
        <dbReference type="EMBL" id="TYB30824.1"/>
    </source>
</evidence>
<dbReference type="InterPro" id="IPR002942">
    <property type="entry name" value="S4_RNA-bd"/>
</dbReference>
<accession>A0A5D0MAL6</accession>
<dbReference type="AlphaFoldDB" id="A0A5D0MAL6"/>
<dbReference type="GO" id="GO:0003723">
    <property type="term" value="F:RNA binding"/>
    <property type="evidence" value="ECO:0007669"/>
    <property type="project" value="UniProtKB-KW"/>
</dbReference>
<organism evidence="5 6">
    <name type="scientific">Candidatus Mcinerneyibacterium aminivorans</name>
    <dbReference type="NCBI Taxonomy" id="2703815"/>
    <lineage>
        <taxon>Bacteria</taxon>
        <taxon>Candidatus Macinerneyibacteriota</taxon>
        <taxon>Candidatus Mcinerneyibacteria</taxon>
        <taxon>Candidatus Mcinerneyibacteriales</taxon>
        <taxon>Candidatus Mcinerneyibacteriaceae</taxon>
        <taxon>Candidatus Mcinerneyibacterium</taxon>
    </lineage>
</organism>
<dbReference type="NCBIfam" id="TIGR00478">
    <property type="entry name" value="tly"/>
    <property type="match status" value="1"/>
</dbReference>
<evidence type="ECO:0000313" key="6">
    <source>
        <dbReference type="Proteomes" id="UP000324143"/>
    </source>
</evidence>
<dbReference type="SUPFAM" id="SSF55174">
    <property type="entry name" value="Alpha-L RNA-binding motif"/>
    <property type="match status" value="1"/>
</dbReference>
<dbReference type="InterPro" id="IPR002877">
    <property type="entry name" value="RNA_MeTrfase_FtsJ_dom"/>
</dbReference>
<keyword evidence="5" id="KW-0808">Transferase</keyword>
<dbReference type="InterPro" id="IPR029063">
    <property type="entry name" value="SAM-dependent_MTases_sf"/>
</dbReference>
<sequence>MDERLDKFLVKKGYFESRNRAQREIKAGNIKIDSKVCKKKSFPISEENQIEISGIKCKYVSRAGLKLKNFLDSTNIILEGNTVLDIGSSTGGFVEVMLEKNAAKIYAVDVGTNQLHPKLLANEKVLSFESTDIRDYLKENDSLYFDLITADLSFIPLEKIIPDIKNRADKFIFLYKPQFETPKKLKNKHGVIKDLNVHVKYLKKFVDFLYEIGFNIKKIKKSDLKGCSGNQEYFFYCLNDNPAALEIKKIKKEVFS</sequence>
<proteinExistence type="inferred from homology"/>
<evidence type="ECO:0000259" key="4">
    <source>
        <dbReference type="SMART" id="SM00363"/>
    </source>
</evidence>
<protein>
    <submittedName>
        <fullName evidence="5">TlyA family RNA methyltransferase</fullName>
    </submittedName>
</protein>
<dbReference type="CDD" id="cd02440">
    <property type="entry name" value="AdoMet_MTases"/>
    <property type="match status" value="1"/>
</dbReference>
<dbReference type="PROSITE" id="PS50889">
    <property type="entry name" value="S4"/>
    <property type="match status" value="1"/>
</dbReference>
<evidence type="ECO:0000256" key="1">
    <source>
        <dbReference type="ARBA" id="ARBA00022884"/>
    </source>
</evidence>
<dbReference type="Proteomes" id="UP000324143">
    <property type="component" value="Unassembled WGS sequence"/>
</dbReference>
<dbReference type="SMART" id="SM00363">
    <property type="entry name" value="S4"/>
    <property type="match status" value="1"/>
</dbReference>
<name>A0A5D0MAL6_9BACT</name>
<reference evidence="5" key="1">
    <citation type="submission" date="2019-08" db="EMBL/GenBank/DDBJ databases">
        <title>Genomic characterization of a novel candidate phylum (ARYD3) from a high temperature, high salinity tertiary oil reservoir in north central Oklahoma, USA.</title>
        <authorList>
            <person name="Youssef N.H."/>
            <person name="Yadav A."/>
            <person name="Elshahed M.S."/>
        </authorList>
    </citation>
    <scope>NUCLEOTIDE SEQUENCE [LARGE SCALE GENOMIC DNA]</scope>
    <source>
        <strain evidence="5">ARYD3</strain>
    </source>
</reference>
<dbReference type="PANTHER" id="PTHR32319">
    <property type="entry name" value="BACTERIAL HEMOLYSIN-LIKE PROTEIN"/>
    <property type="match status" value="1"/>
</dbReference>
<dbReference type="InterPro" id="IPR036986">
    <property type="entry name" value="S4_RNA-bd_sf"/>
</dbReference>
<dbReference type="InterPro" id="IPR004538">
    <property type="entry name" value="Hemolysin_A/TlyA"/>
</dbReference>
<dbReference type="CDD" id="cd00165">
    <property type="entry name" value="S4"/>
    <property type="match status" value="1"/>
</dbReference>
<dbReference type="SUPFAM" id="SSF53335">
    <property type="entry name" value="S-adenosyl-L-methionine-dependent methyltransferases"/>
    <property type="match status" value="1"/>
</dbReference>
<keyword evidence="6" id="KW-1185">Reference proteome</keyword>
<dbReference type="GO" id="GO:0008168">
    <property type="term" value="F:methyltransferase activity"/>
    <property type="evidence" value="ECO:0007669"/>
    <property type="project" value="UniProtKB-KW"/>
</dbReference>
<dbReference type="EMBL" id="VSIX01000069">
    <property type="protein sequence ID" value="TYB30824.1"/>
    <property type="molecule type" value="Genomic_DNA"/>
</dbReference>
<feature type="domain" description="RNA-binding S4" evidence="4">
    <location>
        <begin position="3"/>
        <end position="68"/>
    </location>
</feature>
<dbReference type="Gene3D" id="3.10.290.10">
    <property type="entry name" value="RNA-binding S4 domain"/>
    <property type="match status" value="1"/>
</dbReference>
<dbReference type="Gene3D" id="3.40.50.150">
    <property type="entry name" value="Vaccinia Virus protein VP39"/>
    <property type="match status" value="1"/>
</dbReference>
<comment type="similarity">
    <text evidence="2">Belongs to the TlyA family.</text>
</comment>
<comment type="caution">
    <text evidence="5">The sequence shown here is derived from an EMBL/GenBank/DDBJ whole genome shotgun (WGS) entry which is preliminary data.</text>
</comment>
<dbReference type="PANTHER" id="PTHR32319:SF0">
    <property type="entry name" value="BACTERIAL HEMOLYSIN-LIKE PROTEIN"/>
    <property type="match status" value="1"/>
</dbReference>
<evidence type="ECO:0000256" key="2">
    <source>
        <dbReference type="ARBA" id="ARBA00029460"/>
    </source>
</evidence>
<dbReference type="GO" id="GO:0032259">
    <property type="term" value="P:methylation"/>
    <property type="evidence" value="ECO:0007669"/>
    <property type="project" value="UniProtKB-KW"/>
</dbReference>